<reference evidence="1" key="1">
    <citation type="submission" date="2020-07" db="EMBL/GenBank/DDBJ databases">
        <title>Multicomponent nature underlies the extraordinary mechanical properties of spider dragline silk.</title>
        <authorList>
            <person name="Kono N."/>
            <person name="Nakamura H."/>
            <person name="Mori M."/>
            <person name="Yoshida Y."/>
            <person name="Ohtoshi R."/>
            <person name="Malay A.D."/>
            <person name="Moran D.A.P."/>
            <person name="Tomita M."/>
            <person name="Numata K."/>
            <person name="Arakawa K."/>
        </authorList>
    </citation>
    <scope>NUCLEOTIDE SEQUENCE</scope>
</reference>
<evidence type="ECO:0000313" key="1">
    <source>
        <dbReference type="EMBL" id="GFQ77157.1"/>
    </source>
</evidence>
<keyword evidence="2" id="KW-1185">Reference proteome</keyword>
<evidence type="ECO:0000313" key="2">
    <source>
        <dbReference type="Proteomes" id="UP000887116"/>
    </source>
</evidence>
<dbReference type="AlphaFoldDB" id="A0A8X6FE68"/>
<dbReference type="EMBL" id="BMAO01021747">
    <property type="protein sequence ID" value="GFQ77157.1"/>
    <property type="molecule type" value="Genomic_DNA"/>
</dbReference>
<comment type="caution">
    <text evidence="1">The sequence shown here is derived from an EMBL/GenBank/DDBJ whole genome shotgun (WGS) entry which is preliminary data.</text>
</comment>
<organism evidence="1 2">
    <name type="scientific">Trichonephila clavata</name>
    <name type="common">Joro spider</name>
    <name type="synonym">Nephila clavata</name>
    <dbReference type="NCBI Taxonomy" id="2740835"/>
    <lineage>
        <taxon>Eukaryota</taxon>
        <taxon>Metazoa</taxon>
        <taxon>Ecdysozoa</taxon>
        <taxon>Arthropoda</taxon>
        <taxon>Chelicerata</taxon>
        <taxon>Arachnida</taxon>
        <taxon>Araneae</taxon>
        <taxon>Araneomorphae</taxon>
        <taxon>Entelegynae</taxon>
        <taxon>Araneoidea</taxon>
        <taxon>Nephilidae</taxon>
        <taxon>Trichonephila</taxon>
    </lineage>
</organism>
<gene>
    <name evidence="1" type="ORF">TNCT_428271</name>
</gene>
<dbReference type="Proteomes" id="UP000887116">
    <property type="component" value="Unassembled WGS sequence"/>
</dbReference>
<accession>A0A8X6FE68</accession>
<sequence>MSEEDVAFQTHNFWKSDIEVEDEYHPDETHNRMVSDRLTSSADSLSLLASNTFRELNIEVGDGYYPDEAHNKRVSDPLRRSKTTCSVKDDINPFTLCAYQSSMLDRKCFVAKGNVNRSRIGGLEEAPVRKKSRKEVKKKYLEPLQRSKTTCSVKDDINPFTLCAYQSSMLDRKCFVAKGNVNRSRIRGLEKAPVCRKSRKEVKKKYLEPLQRSKTTCSVKDDINLFPLRAHQSSMLDRKCFVAKGNVNRSRIGGLEEAPVCRKSRKEVKKKYLEPLNLTKLSEEDVAFQTHNFWKSDIEVEDEYHPDETHNRMVSDRLTSSANVLSLLVSNTFRELNIEVGDGYYPDEAHNKRVSDPLQCSKTTCSEKDDSNLFPLCAYQSSMLDRKCFVAKGNVNCSRIGGLEEEPVRRKSRKEVKKKYLEMDFIWRRKKKNSKLRQSVSSVDELTKLMSRDLVLEDRTK</sequence>
<protein>
    <submittedName>
        <fullName evidence="1">Uncharacterized protein</fullName>
    </submittedName>
</protein>
<proteinExistence type="predicted"/>
<name>A0A8X6FE68_TRICU</name>